<proteinExistence type="predicted"/>
<feature type="compositionally biased region" description="Basic and acidic residues" evidence="1">
    <location>
        <begin position="162"/>
        <end position="182"/>
    </location>
</feature>
<dbReference type="GeneID" id="16070932"/>
<dbReference type="PANTHER" id="PTHR31400">
    <property type="entry name" value="GUANYLYL CYCLASE DOMAIN CONTAINING PROTEIN 1 GUCD1"/>
    <property type="match status" value="1"/>
</dbReference>
<keyword evidence="3" id="KW-1185">Reference proteome</keyword>
<dbReference type="RefSeq" id="XP_004990375.1">
    <property type="nucleotide sequence ID" value="XM_004990318.1"/>
</dbReference>
<dbReference type="KEGG" id="sre:PTSG_08584"/>
<evidence type="ECO:0000313" key="2">
    <source>
        <dbReference type="EMBL" id="EGD77487.1"/>
    </source>
</evidence>
<protein>
    <recommendedName>
        <fullName evidence="4">Guanylyl cyclase</fullName>
    </recommendedName>
</protein>
<organism evidence="3">
    <name type="scientific">Salpingoeca rosetta (strain ATCC 50818 / BSB-021)</name>
    <dbReference type="NCBI Taxonomy" id="946362"/>
    <lineage>
        <taxon>Eukaryota</taxon>
        <taxon>Choanoflagellata</taxon>
        <taxon>Craspedida</taxon>
        <taxon>Salpingoecidae</taxon>
        <taxon>Salpingoeca</taxon>
    </lineage>
</organism>
<evidence type="ECO:0000313" key="3">
    <source>
        <dbReference type="Proteomes" id="UP000007799"/>
    </source>
</evidence>
<feature type="compositionally biased region" description="Basic and acidic residues" evidence="1">
    <location>
        <begin position="141"/>
        <end position="151"/>
    </location>
</feature>
<evidence type="ECO:0008006" key="4">
    <source>
        <dbReference type="Google" id="ProtNLM"/>
    </source>
</evidence>
<accession>F2UK38</accession>
<dbReference type="Pfam" id="PF09778">
    <property type="entry name" value="Guanylate_cyc_2"/>
    <property type="match status" value="1"/>
</dbReference>
<dbReference type="Proteomes" id="UP000007799">
    <property type="component" value="Unassembled WGS sequence"/>
</dbReference>
<feature type="compositionally biased region" description="Low complexity" evidence="1">
    <location>
        <begin position="152"/>
        <end position="161"/>
    </location>
</feature>
<feature type="region of interest" description="Disordered" evidence="1">
    <location>
        <begin position="132"/>
        <end position="186"/>
    </location>
</feature>
<evidence type="ECO:0000256" key="1">
    <source>
        <dbReference type="SAM" id="MobiDB-lite"/>
    </source>
</evidence>
<dbReference type="PANTHER" id="PTHR31400:SF1">
    <property type="entry name" value="PROTEIN GUCD1"/>
    <property type="match status" value="1"/>
</dbReference>
<gene>
    <name evidence="2" type="ORF">PTSG_08584</name>
</gene>
<dbReference type="EMBL" id="GL832978">
    <property type="protein sequence ID" value="EGD77487.1"/>
    <property type="molecule type" value="Genomic_DNA"/>
</dbReference>
<dbReference type="AlphaFoldDB" id="F2UK38"/>
<name>F2UK38_SALR5</name>
<sequence length="362" mass="39649">MMTTTTIKQRFTWDCGLACLAMALQSHASEDSKHSEDGEGGTCTQRQPQQQREEDAVENVEDLRFAQLSLSGNHEAILDDVLEAFQAYTSGYAWTVELLYVLKTAFDTPSTLCTTTTVLDADAYADLPFYNNSTQAPTMDRPLHPQHHQEQQQEQQEQQEQQQRERPLDQSHEDKEQQERSGQEGTVDVMSWALDLAAPACGSMSTPTAATTGGTTTACATAASTCGPSGVVKQSVAQLYETEAPAMVDARLTLEELLTLRANGLAIIVLVNVLQLDCRDCGLPTADYTQPYIGHYIVFEGLAATTGEQEHVVFRDPGQGRCSEKCAVRREVFDAARTARGTDDDILVVGATCDQPCRQSLE</sequence>
<feature type="region of interest" description="Disordered" evidence="1">
    <location>
        <begin position="30"/>
        <end position="55"/>
    </location>
</feature>
<dbReference type="InterPro" id="IPR018616">
    <property type="entry name" value="GUCD1"/>
</dbReference>
<reference evidence="2" key="1">
    <citation type="submission" date="2009-08" db="EMBL/GenBank/DDBJ databases">
        <title>Annotation of Salpingoeca rosetta.</title>
        <authorList>
            <consortium name="The Broad Institute Genome Sequencing Platform"/>
            <person name="Russ C."/>
            <person name="Cuomo C."/>
            <person name="Burger G."/>
            <person name="Gray M.W."/>
            <person name="Holland P.W.H."/>
            <person name="King N."/>
            <person name="Lang F.B.F."/>
            <person name="Roger A.J."/>
            <person name="Ruiz-Trillo I."/>
            <person name="Young S.K."/>
            <person name="Zeng Q."/>
            <person name="Gargeya S."/>
            <person name="Alvarado L."/>
            <person name="Berlin A."/>
            <person name="Chapman S.B."/>
            <person name="Chen Z."/>
            <person name="Freedman E."/>
            <person name="Gellesch M."/>
            <person name="Goldberg J."/>
            <person name="Griggs A."/>
            <person name="Gujja S."/>
            <person name="Heilman E."/>
            <person name="Heiman D."/>
            <person name="Howarth C."/>
            <person name="Mehta T."/>
            <person name="Neiman D."/>
            <person name="Pearson M."/>
            <person name="Roberts A."/>
            <person name="Saif S."/>
            <person name="Shea T."/>
            <person name="Shenoy N."/>
            <person name="Sisk P."/>
            <person name="Stolte C."/>
            <person name="Sykes S."/>
            <person name="White J."/>
            <person name="Yandava C."/>
            <person name="Haas B."/>
            <person name="Nusbaum C."/>
            <person name="Birren B."/>
        </authorList>
    </citation>
    <scope>NUCLEOTIDE SEQUENCE [LARGE SCALE GENOMIC DNA]</scope>
    <source>
        <strain evidence="2">ATCC 50818</strain>
    </source>
</reference>
<dbReference type="InParanoid" id="F2UK38"/>